<organism evidence="1">
    <name type="scientific">hydrothermal vent metagenome</name>
    <dbReference type="NCBI Taxonomy" id="652676"/>
    <lineage>
        <taxon>unclassified sequences</taxon>
        <taxon>metagenomes</taxon>
        <taxon>ecological metagenomes</taxon>
    </lineage>
</organism>
<protein>
    <submittedName>
        <fullName evidence="1">ATPase involved in DNA repair</fullName>
    </submittedName>
</protein>
<sequence length="310" mass="34364">MKKHVLLLTSIAALISGCATPVANFETLSQTATRDAALADDSALELLQRSEALAVDAKQKKLSYFAPAHAETAQYWLDKSQALSAKGKPSGEVKSAAMTSIRTWEAGLQARENALKTLKPAFDHQQVLREIHANDYYPEDNRQLNERLTQLIRMLEADKQQEANKEQRSLLADMHDLEVRVVEFVQLQAIKDDLAKLKTENADELSPISWQTAQSALKQAQALIAKTPRATGAIAKATEGAKRAAAHARVIADLTQEILAAKDADAEALALRMERWLYQISVALKHDDIRYLSMPEQAKRYAAAVEELQR</sequence>
<name>A0A160T9N3_9ZZZZ</name>
<dbReference type="AlphaFoldDB" id="A0A160T9N3"/>
<accession>A0A160T9N3</accession>
<proteinExistence type="predicted"/>
<dbReference type="PROSITE" id="PS51257">
    <property type="entry name" value="PROKAR_LIPOPROTEIN"/>
    <property type="match status" value="1"/>
</dbReference>
<reference evidence="1" key="1">
    <citation type="submission" date="2015-10" db="EMBL/GenBank/DDBJ databases">
        <authorList>
            <person name="Gilbert D.G."/>
        </authorList>
    </citation>
    <scope>NUCLEOTIDE SEQUENCE</scope>
</reference>
<gene>
    <name evidence="1" type="ORF">MGWOODY_Tha1027</name>
</gene>
<evidence type="ECO:0000313" key="1">
    <source>
        <dbReference type="EMBL" id="CUS40058.1"/>
    </source>
</evidence>
<dbReference type="EMBL" id="CZQC01000003">
    <property type="protein sequence ID" value="CUS40058.1"/>
    <property type="molecule type" value="Genomic_DNA"/>
</dbReference>